<dbReference type="Pfam" id="PF02317">
    <property type="entry name" value="Octopine_DH"/>
    <property type="match status" value="1"/>
</dbReference>
<evidence type="ECO:0000256" key="1">
    <source>
        <dbReference type="ARBA" id="ARBA00008730"/>
    </source>
</evidence>
<dbReference type="PANTHER" id="PTHR38015:SF1">
    <property type="entry name" value="OPINE DEHYDROGENASE DOMAIN-CONTAINING PROTEIN"/>
    <property type="match status" value="1"/>
</dbReference>
<sequence>MKVTICGAGRTGHLNAVLFKQVPGIEVSVLTTSSTVAGRWASGDDIWQAQTRDDRIVRARPDHVGTDPAKTLENADMVVITQPAQARPALLHRIAPHLPREKSVYVGAIPGFCGFDWLAAKAFSECENVVIWGMKDVPHIAFDLVAGQKVRMGGAKAELFVALHRRESAASGSRLTAMLNRLYEAPVTLLQDYLEITLTPGNALMHPAILYTLIGPGAPFENRPFNEPLCWWSDCPQAGAELLEACDAENQAIRRASEARLGIDLSSVKPLQQELLEAYGNQIADDRTLYTLLRTNRAYAGIRAPLVANPYGPGLIVDRESRAFHEDIAFGQALLVTMAERLNVAVPAIAKTYQWAREYHGGLADGALDYVPSDWPEAA</sequence>
<dbReference type="HOGENOM" id="CLU_041606_1_0_5"/>
<dbReference type="EMBL" id="CP006880">
    <property type="protein sequence ID" value="AJD44933.1"/>
    <property type="molecule type" value="Genomic_DNA"/>
</dbReference>
<accession>A0A0B4XE78</accession>
<organism evidence="4 5">
    <name type="scientific">Rhizobium gallicum bv. gallicum R602sp</name>
    <dbReference type="NCBI Taxonomy" id="1041138"/>
    <lineage>
        <taxon>Bacteria</taxon>
        <taxon>Pseudomonadati</taxon>
        <taxon>Pseudomonadota</taxon>
        <taxon>Alphaproteobacteria</taxon>
        <taxon>Hyphomicrobiales</taxon>
        <taxon>Rhizobiaceae</taxon>
        <taxon>Rhizobium/Agrobacterium group</taxon>
        <taxon>Rhizobium</taxon>
    </lineage>
</organism>
<dbReference type="Proteomes" id="UP000031368">
    <property type="component" value="Plasmid pRgalR602c"/>
</dbReference>
<dbReference type="RefSeq" id="WP_040115228.1">
    <property type="nucleotide sequence ID" value="NZ_CP006880.1"/>
</dbReference>
<proteinExistence type="inferred from homology"/>
<dbReference type="InterPro" id="IPR008927">
    <property type="entry name" value="6-PGluconate_DH-like_C_sf"/>
</dbReference>
<evidence type="ECO:0000313" key="5">
    <source>
        <dbReference type="Proteomes" id="UP000031368"/>
    </source>
</evidence>
<evidence type="ECO:0000313" key="4">
    <source>
        <dbReference type="EMBL" id="AJD44933.1"/>
    </source>
</evidence>
<dbReference type="SUPFAM" id="SSF48179">
    <property type="entry name" value="6-phosphogluconate dehydrogenase C-terminal domain-like"/>
    <property type="match status" value="1"/>
</dbReference>
<keyword evidence="5" id="KW-1185">Reference proteome</keyword>
<dbReference type="InterPro" id="IPR051729">
    <property type="entry name" value="Opine/Lysopine_DH"/>
</dbReference>
<dbReference type="SUPFAM" id="SSF51735">
    <property type="entry name" value="NAD(P)-binding Rossmann-fold domains"/>
    <property type="match status" value="1"/>
</dbReference>
<dbReference type="Gene3D" id="1.10.1040.10">
    <property type="entry name" value="N-(1-d-carboxylethyl)-l-norvaline Dehydrogenase, domain 2"/>
    <property type="match status" value="1"/>
</dbReference>
<dbReference type="AlphaFoldDB" id="A0A0B4XE78"/>
<dbReference type="KEGG" id="rga:RGR602_PC00899"/>
<name>A0A0B4XE78_9HYPH</name>
<gene>
    <name evidence="4" type="ORF">RGR602_PC00899</name>
</gene>
<evidence type="ECO:0000259" key="3">
    <source>
        <dbReference type="Pfam" id="PF02317"/>
    </source>
</evidence>
<dbReference type="InterPro" id="IPR013328">
    <property type="entry name" value="6PGD_dom2"/>
</dbReference>
<evidence type="ECO:0000256" key="2">
    <source>
        <dbReference type="ARBA" id="ARBA00023002"/>
    </source>
</evidence>
<keyword evidence="2" id="KW-0560">Oxidoreductase</keyword>
<reference evidence="4 5" key="1">
    <citation type="submission" date="2013-11" db="EMBL/GenBank/DDBJ databases">
        <title>Complete genome sequence of Rhizobium gallicum bv. gallicum R602.</title>
        <authorList>
            <person name="Bustos P."/>
            <person name="Santamaria R.I."/>
            <person name="Lozano L."/>
            <person name="Acosta J.L."/>
            <person name="Ormeno-Orrillo E."/>
            <person name="Rogel M.A."/>
            <person name="Romero D."/>
            <person name="Cevallos M.A."/>
            <person name="Martinez-Romero E."/>
            <person name="Gonzalez V."/>
        </authorList>
    </citation>
    <scope>NUCLEOTIDE SEQUENCE [LARGE SCALE GENOMIC DNA]</scope>
    <source>
        <strain evidence="4 5">R602</strain>
        <plasmid evidence="4 5">pRgalR602c</plasmid>
    </source>
</reference>
<dbReference type="PANTHER" id="PTHR38015">
    <property type="entry name" value="BLR6086 PROTEIN"/>
    <property type="match status" value="1"/>
</dbReference>
<dbReference type="Gene3D" id="3.40.50.720">
    <property type="entry name" value="NAD(P)-binding Rossmann-like Domain"/>
    <property type="match status" value="1"/>
</dbReference>
<protein>
    <submittedName>
        <fullName evidence="4">NAD/NADP octopine/nopaline dehydrogenase protein</fullName>
    </submittedName>
</protein>
<comment type="similarity">
    <text evidence="1">Belongs to the lysopine/nopaline/octopine/opine/vitopine dehydrogenases family.</text>
</comment>
<dbReference type="InterPro" id="IPR003421">
    <property type="entry name" value="Opine_DH"/>
</dbReference>
<dbReference type="InterPro" id="IPR036291">
    <property type="entry name" value="NAD(P)-bd_dom_sf"/>
</dbReference>
<geneLocation type="plasmid" evidence="4 5">
    <name>pRgalR602c</name>
</geneLocation>
<feature type="domain" description="Opine dehydrogenase" evidence="3">
    <location>
        <begin position="191"/>
        <end position="359"/>
    </location>
</feature>
<keyword evidence="4" id="KW-0614">Plasmid</keyword>
<dbReference type="GO" id="GO:0016491">
    <property type="term" value="F:oxidoreductase activity"/>
    <property type="evidence" value="ECO:0007669"/>
    <property type="project" value="UniProtKB-KW"/>
</dbReference>